<dbReference type="EMBL" id="CP069620">
    <property type="protein sequence ID" value="UZH54203.1"/>
    <property type="molecule type" value="Genomic_DNA"/>
</dbReference>
<dbReference type="InterPro" id="IPR025433">
    <property type="entry name" value="DUF4168"/>
</dbReference>
<reference evidence="3" key="1">
    <citation type="submission" date="2021-02" db="EMBL/GenBank/DDBJ databases">
        <title>Salinimicrobium sp. nov. isolated from seawater in Tongyeong, Republic of Korea.</title>
        <authorList>
            <person name="Lee S.-J."/>
        </authorList>
    </citation>
    <scope>NUCLEOTIDE SEQUENCE</scope>
    <source>
        <strain evidence="3">HN-2-9-2</strain>
    </source>
</reference>
<dbReference type="RefSeq" id="WP_265162516.1">
    <property type="nucleotide sequence ID" value="NZ_CP069620.1"/>
</dbReference>
<organism evidence="3 4">
    <name type="scientific">Salinimicrobium tongyeongense</name>
    <dbReference type="NCBI Taxonomy" id="2809707"/>
    <lineage>
        <taxon>Bacteria</taxon>
        <taxon>Pseudomonadati</taxon>
        <taxon>Bacteroidota</taxon>
        <taxon>Flavobacteriia</taxon>
        <taxon>Flavobacteriales</taxon>
        <taxon>Flavobacteriaceae</taxon>
        <taxon>Salinimicrobium</taxon>
    </lineage>
</organism>
<evidence type="ECO:0000313" key="3">
    <source>
        <dbReference type="EMBL" id="UZH54203.1"/>
    </source>
</evidence>
<feature type="signal peptide" evidence="1">
    <location>
        <begin position="1"/>
        <end position="24"/>
    </location>
</feature>
<name>A0ABY6NMX8_9FLAO</name>
<evidence type="ECO:0000313" key="4">
    <source>
        <dbReference type="Proteomes" id="UP001163981"/>
    </source>
</evidence>
<dbReference type="Pfam" id="PF13767">
    <property type="entry name" value="DUF4168"/>
    <property type="match status" value="2"/>
</dbReference>
<accession>A0ABY6NMX8</accession>
<dbReference type="Proteomes" id="UP001163981">
    <property type="component" value="Chromosome"/>
</dbReference>
<feature type="domain" description="DUF4168" evidence="2">
    <location>
        <begin position="24"/>
        <end position="85"/>
    </location>
</feature>
<gene>
    <name evidence="3" type="ORF">JRG66_09350</name>
</gene>
<sequence>MIKVNKLAGALMFFLIMGSTAAFAQEQQAPAQQEQSAEVSDAELTKFVQALQGVQQVAMEAQQKMMQLVQDEGMDFARFNEIHQASVNPEAEVEATSEEKETHKKIIAEFESMQEGLQQQLEEHIKKQGLTMERYEQIAMQVQTDMQLQQRIQQMIQG</sequence>
<keyword evidence="1" id="KW-0732">Signal</keyword>
<proteinExistence type="predicted"/>
<keyword evidence="4" id="KW-1185">Reference proteome</keyword>
<feature type="chain" id="PRO_5047037277" evidence="1">
    <location>
        <begin position="25"/>
        <end position="158"/>
    </location>
</feature>
<protein>
    <submittedName>
        <fullName evidence="3">DUF4168 domain-containing protein</fullName>
    </submittedName>
</protein>
<evidence type="ECO:0000259" key="2">
    <source>
        <dbReference type="Pfam" id="PF13767"/>
    </source>
</evidence>
<evidence type="ECO:0000256" key="1">
    <source>
        <dbReference type="SAM" id="SignalP"/>
    </source>
</evidence>
<feature type="domain" description="DUF4168" evidence="2">
    <location>
        <begin position="94"/>
        <end position="152"/>
    </location>
</feature>